<dbReference type="Proteomes" id="UP001217089">
    <property type="component" value="Unassembled WGS sequence"/>
</dbReference>
<name>A0ABQ9EB05_TEGGR</name>
<dbReference type="InterPro" id="IPR015943">
    <property type="entry name" value="WD40/YVTN_repeat-like_dom_sf"/>
</dbReference>
<evidence type="ECO:0000313" key="2">
    <source>
        <dbReference type="Proteomes" id="UP001217089"/>
    </source>
</evidence>
<dbReference type="InterPro" id="IPR046351">
    <property type="entry name" value="UTP4"/>
</dbReference>
<dbReference type="SMART" id="SM00320">
    <property type="entry name" value="WD40"/>
    <property type="match status" value="11"/>
</dbReference>
<organism evidence="1 2">
    <name type="scientific">Tegillarca granosa</name>
    <name type="common">Malaysian cockle</name>
    <name type="synonym">Anadara granosa</name>
    <dbReference type="NCBI Taxonomy" id="220873"/>
    <lineage>
        <taxon>Eukaryota</taxon>
        <taxon>Metazoa</taxon>
        <taxon>Spiralia</taxon>
        <taxon>Lophotrochozoa</taxon>
        <taxon>Mollusca</taxon>
        <taxon>Bivalvia</taxon>
        <taxon>Autobranchia</taxon>
        <taxon>Pteriomorphia</taxon>
        <taxon>Arcoida</taxon>
        <taxon>Arcoidea</taxon>
        <taxon>Arcidae</taxon>
        <taxon>Tegillarca</taxon>
    </lineage>
</organism>
<dbReference type="PANTHER" id="PTHR44163:SF1">
    <property type="entry name" value="U3 SMALL NUCLEOLAR RNA-ASSOCIATED PROTEIN 4 HOMOLOG"/>
    <property type="match status" value="1"/>
</dbReference>
<dbReference type="InterPro" id="IPR036322">
    <property type="entry name" value="WD40_repeat_dom_sf"/>
</dbReference>
<evidence type="ECO:0008006" key="3">
    <source>
        <dbReference type="Google" id="ProtNLM"/>
    </source>
</evidence>
<dbReference type="InterPro" id="IPR001680">
    <property type="entry name" value="WD40_rpt"/>
</dbReference>
<accession>A0ABQ9EB05</accession>
<dbReference type="EMBL" id="JARBDR010000917">
    <property type="protein sequence ID" value="KAJ8302513.1"/>
    <property type="molecule type" value="Genomic_DNA"/>
</dbReference>
<evidence type="ECO:0000313" key="1">
    <source>
        <dbReference type="EMBL" id="KAJ8302513.1"/>
    </source>
</evidence>
<reference evidence="1 2" key="1">
    <citation type="submission" date="2022-12" db="EMBL/GenBank/DDBJ databases">
        <title>Chromosome-level genome of Tegillarca granosa.</title>
        <authorList>
            <person name="Kim J."/>
        </authorList>
    </citation>
    <scope>NUCLEOTIDE SEQUENCE [LARGE SCALE GENOMIC DNA]</scope>
    <source>
        <strain evidence="1">Teg-2019</strain>
        <tissue evidence="1">Adductor muscle</tissue>
    </source>
</reference>
<comment type="caution">
    <text evidence="1">The sequence shown here is derived from an EMBL/GenBank/DDBJ whole genome shotgun (WGS) entry which is preliminary data.</text>
</comment>
<dbReference type="Gene3D" id="2.130.10.10">
    <property type="entry name" value="YVTN repeat-like/Quinoprotein amine dehydrogenase"/>
    <property type="match status" value="3"/>
</dbReference>
<protein>
    <recommendedName>
        <fullName evidence="3">Cirhin</fullName>
    </recommendedName>
</protein>
<keyword evidence="2" id="KW-1185">Reference proteome</keyword>
<gene>
    <name evidence="1" type="ORF">KUTeg_018909</name>
</gene>
<dbReference type="Pfam" id="PF00400">
    <property type="entry name" value="WD40"/>
    <property type="match status" value="1"/>
</dbReference>
<proteinExistence type="predicted"/>
<dbReference type="PANTHER" id="PTHR44163">
    <property type="entry name" value="U3 SMALL NUCLEOLAR RNA-ASSOCIATED PROTEIN 4 HOMOLOG"/>
    <property type="match status" value="1"/>
</dbReference>
<dbReference type="SUPFAM" id="SSF50978">
    <property type="entry name" value="WD40 repeat-like"/>
    <property type="match status" value="2"/>
</dbReference>
<sequence length="611" mass="69208">MGEFRVHHIRFFDYLPKAIHCMCYEKKSQKLALSRSDGSIEIWSVKDKWFQEKVIRGVESVEAVCWQNNRLFSAGLDGNVVEHDLLRLCPKIFVSSNAGPVWCLTTDSTNRYLAAGTEDGCVVLFDTDYNSLQILCIAWHAADDVIVTGGVDSIRLWSVSSGHALQRLTLGRQENNKETIVWCLAVTSDMTIVSGDSRGKMSFWNGKHGTLIKSFQSHVGDILCLCVNDEENCVLSSGVDTATVRYDYLAPKAESDWKMWVRSTIIKHHTNDVRALAMIGDDFASGGVDTVLKANIYKESEHKYRQMKLHAIPHLKAKTNNGQIICSAISRDGKWLSYSDQESLKIYNLSMDSKEDITPKVSLKKVRVVSHVSPAHQMAFTEDEKFLITTTTTSDIQIIKVEDNEAVLQDTLPASSELPEHIHLLTVSTDGKLIATADNSCNVAIYSLTDKQLPRYSYQAVALSFTPSCKELVIAYADKKIYEFDVQLGEYTDWCKTNCSKFPAQWLNRHSMVRNIRFDPQDSNKILLQDESLFTILDKTKPFPETLYMGKHRHKSTDPSQTDHAFRLCFRYKFLLYLDTLEDDWLVVVEKPQTEIAESLPPPLAQKKFGI</sequence>